<protein>
    <submittedName>
        <fullName evidence="10">Polypeptide-transport-associated domain protein FtsQ-type</fullName>
    </submittedName>
</protein>
<gene>
    <name evidence="10" type="ordered locus">TEPIRE1_1244</name>
</gene>
<comment type="subcellular location">
    <subcellularLocation>
        <location evidence="1">Membrane</location>
    </subcellularLocation>
</comment>
<sequence>MYERNQTRYNIHHNRIKRKINYKRLLLPISFLCIITLILIASSSLFAIEDIKVKGNNNISTKEILKSINYYMGVNLLTVKPRQVKEAIQETMPIEDVIVKYELPHTLILEIKEREISAALNYLDGFVLIDSNGFIVKLASKLENYSVPIVTGLKVVKAKVAEKPLLEENTAHFKVLLSLIESLKPILQELSEINIVVDDNHNANFYLYTLDGYQVFLGEFNDKKITILQTLLQDVRKKGMGTGLLDISHNTPIFKPFHIEPEEEKE</sequence>
<dbReference type="Pfam" id="PF03799">
    <property type="entry name" value="FtsQ_DivIB_C"/>
    <property type="match status" value="1"/>
</dbReference>
<dbReference type="InterPro" id="IPR050487">
    <property type="entry name" value="FtsQ_DivIB"/>
</dbReference>
<keyword evidence="4 8" id="KW-0812">Transmembrane</keyword>
<feature type="transmembrane region" description="Helical" evidence="8">
    <location>
        <begin position="25"/>
        <end position="48"/>
    </location>
</feature>
<dbReference type="KEGG" id="tep:TepRe1_1143"/>
<evidence type="ECO:0000259" key="9">
    <source>
        <dbReference type="PROSITE" id="PS51779"/>
    </source>
</evidence>
<dbReference type="HOGENOM" id="CLU_1000900_0_0_9"/>
<feature type="domain" description="POTRA" evidence="9">
    <location>
        <begin position="46"/>
        <end position="114"/>
    </location>
</feature>
<dbReference type="PANTHER" id="PTHR37820">
    <property type="entry name" value="CELL DIVISION PROTEIN DIVIB"/>
    <property type="match status" value="1"/>
</dbReference>
<keyword evidence="7" id="KW-0131">Cell cycle</keyword>
<proteinExistence type="predicted"/>
<dbReference type="Proteomes" id="UP000010802">
    <property type="component" value="Chromosome"/>
</dbReference>
<organism evidence="10 11">
    <name type="scientific">Tepidanaerobacter acetatoxydans (strain DSM 21804 / JCM 16047 / Re1)</name>
    <dbReference type="NCBI Taxonomy" id="1209989"/>
    <lineage>
        <taxon>Bacteria</taxon>
        <taxon>Bacillati</taxon>
        <taxon>Bacillota</taxon>
        <taxon>Clostridia</taxon>
        <taxon>Thermosediminibacterales</taxon>
        <taxon>Tepidanaerobacteraceae</taxon>
        <taxon>Tepidanaerobacter</taxon>
    </lineage>
</organism>
<dbReference type="STRING" id="1209989.TepRe1_1143"/>
<dbReference type="AlphaFoldDB" id="F4LT20"/>
<dbReference type="InterPro" id="IPR034746">
    <property type="entry name" value="POTRA"/>
</dbReference>
<name>F4LT20_TEPAE</name>
<evidence type="ECO:0000256" key="8">
    <source>
        <dbReference type="SAM" id="Phobius"/>
    </source>
</evidence>
<dbReference type="KEGG" id="tae:TepiRe1_1244"/>
<keyword evidence="3" id="KW-0132">Cell division</keyword>
<dbReference type="PANTHER" id="PTHR37820:SF1">
    <property type="entry name" value="CELL DIVISION PROTEIN FTSQ"/>
    <property type="match status" value="1"/>
</dbReference>
<accession>F4LT20</accession>
<evidence type="ECO:0000256" key="6">
    <source>
        <dbReference type="ARBA" id="ARBA00023136"/>
    </source>
</evidence>
<evidence type="ECO:0000256" key="7">
    <source>
        <dbReference type="ARBA" id="ARBA00023306"/>
    </source>
</evidence>
<evidence type="ECO:0000313" key="10">
    <source>
        <dbReference type="EMBL" id="CDI40624.1"/>
    </source>
</evidence>
<dbReference type="eggNOG" id="COG1589">
    <property type="taxonomic scope" value="Bacteria"/>
</dbReference>
<dbReference type="RefSeq" id="WP_013778212.1">
    <property type="nucleotide sequence ID" value="NC_015519.1"/>
</dbReference>
<keyword evidence="5 8" id="KW-1133">Transmembrane helix</keyword>
<dbReference type="GO" id="GO:0051301">
    <property type="term" value="P:cell division"/>
    <property type="evidence" value="ECO:0007669"/>
    <property type="project" value="UniProtKB-KW"/>
</dbReference>
<dbReference type="Gene3D" id="3.10.20.310">
    <property type="entry name" value="membrane protein fhac"/>
    <property type="match status" value="1"/>
</dbReference>
<keyword evidence="2" id="KW-1003">Cell membrane</keyword>
<dbReference type="EMBL" id="HF563609">
    <property type="protein sequence ID" value="CDI40624.1"/>
    <property type="molecule type" value="Genomic_DNA"/>
</dbReference>
<dbReference type="PROSITE" id="PS51779">
    <property type="entry name" value="POTRA"/>
    <property type="match status" value="1"/>
</dbReference>
<dbReference type="InterPro" id="IPR013685">
    <property type="entry name" value="POTRA_FtsQ_type"/>
</dbReference>
<reference evidence="11" key="1">
    <citation type="journal article" date="2013" name="Genome Announc.">
        <title>First genome sequence of a syntrophic acetate-oxidizing bacterium, Tepidanaerobacter acetatoxydans strain Re1.</title>
        <authorList>
            <person name="Manzoor S."/>
            <person name="Bongcam-Rudloff E."/>
            <person name="Schnurer A."/>
            <person name="Muller B."/>
        </authorList>
    </citation>
    <scope>NUCLEOTIDE SEQUENCE [LARGE SCALE GENOMIC DNA]</scope>
    <source>
        <strain evidence="11">Re1</strain>
    </source>
</reference>
<keyword evidence="11" id="KW-1185">Reference proteome</keyword>
<dbReference type="Pfam" id="PF08478">
    <property type="entry name" value="POTRA_1"/>
    <property type="match status" value="1"/>
</dbReference>
<dbReference type="GO" id="GO:0005886">
    <property type="term" value="C:plasma membrane"/>
    <property type="evidence" value="ECO:0007669"/>
    <property type="project" value="TreeGrafter"/>
</dbReference>
<dbReference type="InterPro" id="IPR005548">
    <property type="entry name" value="Cell_div_FtsQ/DivIB_C"/>
</dbReference>
<evidence type="ECO:0000256" key="3">
    <source>
        <dbReference type="ARBA" id="ARBA00022618"/>
    </source>
</evidence>
<dbReference type="OrthoDB" id="1727289at2"/>
<evidence type="ECO:0000256" key="1">
    <source>
        <dbReference type="ARBA" id="ARBA00004370"/>
    </source>
</evidence>
<evidence type="ECO:0000256" key="4">
    <source>
        <dbReference type="ARBA" id="ARBA00022692"/>
    </source>
</evidence>
<evidence type="ECO:0000256" key="2">
    <source>
        <dbReference type="ARBA" id="ARBA00022475"/>
    </source>
</evidence>
<evidence type="ECO:0000313" key="11">
    <source>
        <dbReference type="Proteomes" id="UP000010802"/>
    </source>
</evidence>
<keyword evidence="6 8" id="KW-0472">Membrane</keyword>
<evidence type="ECO:0000256" key="5">
    <source>
        <dbReference type="ARBA" id="ARBA00022989"/>
    </source>
</evidence>